<feature type="non-terminal residue" evidence="3">
    <location>
        <position position="266"/>
    </location>
</feature>
<feature type="coiled-coil region" evidence="1">
    <location>
        <begin position="5"/>
        <end position="59"/>
    </location>
</feature>
<evidence type="ECO:0000313" key="3">
    <source>
        <dbReference type="EMBL" id="CAE8680937.1"/>
    </source>
</evidence>
<dbReference type="AlphaFoldDB" id="A0A813JLC0"/>
<proteinExistence type="predicted"/>
<feature type="region of interest" description="Disordered" evidence="2">
    <location>
        <begin position="241"/>
        <end position="266"/>
    </location>
</feature>
<keyword evidence="1" id="KW-0175">Coiled coil</keyword>
<feature type="non-terminal residue" evidence="3">
    <location>
        <position position="1"/>
    </location>
</feature>
<feature type="region of interest" description="Disordered" evidence="2">
    <location>
        <begin position="130"/>
        <end position="186"/>
    </location>
</feature>
<dbReference type="Proteomes" id="UP000626109">
    <property type="component" value="Unassembled WGS sequence"/>
</dbReference>
<evidence type="ECO:0000313" key="4">
    <source>
        <dbReference type="Proteomes" id="UP000626109"/>
    </source>
</evidence>
<feature type="compositionally biased region" description="Polar residues" evidence="2">
    <location>
        <begin position="167"/>
        <end position="186"/>
    </location>
</feature>
<comment type="caution">
    <text evidence="3">The sequence shown here is derived from an EMBL/GenBank/DDBJ whole genome shotgun (WGS) entry which is preliminary data.</text>
</comment>
<dbReference type="EMBL" id="CAJNNW010025907">
    <property type="protein sequence ID" value="CAE8680937.1"/>
    <property type="molecule type" value="Genomic_DNA"/>
</dbReference>
<organism evidence="3 4">
    <name type="scientific">Polarella glacialis</name>
    <name type="common">Dinoflagellate</name>
    <dbReference type="NCBI Taxonomy" id="89957"/>
    <lineage>
        <taxon>Eukaryota</taxon>
        <taxon>Sar</taxon>
        <taxon>Alveolata</taxon>
        <taxon>Dinophyceae</taxon>
        <taxon>Suessiales</taxon>
        <taxon>Suessiaceae</taxon>
        <taxon>Polarella</taxon>
    </lineage>
</organism>
<name>A0A813JLC0_POLGL</name>
<evidence type="ECO:0000256" key="1">
    <source>
        <dbReference type="SAM" id="Coils"/>
    </source>
</evidence>
<protein>
    <submittedName>
        <fullName evidence="3">Uncharacterized protein</fullName>
    </submittedName>
</protein>
<evidence type="ECO:0000256" key="2">
    <source>
        <dbReference type="SAM" id="MobiDB-lite"/>
    </source>
</evidence>
<gene>
    <name evidence="3" type="ORF">PGLA2088_LOCUS22193</name>
</gene>
<accession>A0A813JLC0</accession>
<reference evidence="3" key="1">
    <citation type="submission" date="2021-02" db="EMBL/GenBank/DDBJ databases">
        <authorList>
            <person name="Dougan E. K."/>
            <person name="Rhodes N."/>
            <person name="Thang M."/>
            <person name="Chan C."/>
        </authorList>
    </citation>
    <scope>NUCLEOTIDE SEQUENCE</scope>
</reference>
<sequence length="266" mass="29946">LQKDLQNRENELANIREVLDNVGRQHAPVEELHRWKARAEELEQQFNQAMRYNREMSSAVGYMTHAASSQGGDMHELQLRGDMALKERDRKDQELKTAELEKKDLQAQIENLQSSCDYFQNKYKATATELRSAQKEQQHAAGGLAQAKAQSSELSREHEALRGRVSHLSQQNAEAQGRSQEQAQRLQASEDCLKQLLALHTEELESASSLEFGNRVGQEQGLRERRDRARTLESRLKSLLNAASETARGRNSAAGDSLSRTAPAAN</sequence>